<organism evidence="1 2">
    <name type="scientific">Brassica rapa subsp. trilocularis</name>
    <dbReference type="NCBI Taxonomy" id="1813537"/>
    <lineage>
        <taxon>Eukaryota</taxon>
        <taxon>Viridiplantae</taxon>
        <taxon>Streptophyta</taxon>
        <taxon>Embryophyta</taxon>
        <taxon>Tracheophyta</taxon>
        <taxon>Spermatophyta</taxon>
        <taxon>Magnoliopsida</taxon>
        <taxon>eudicotyledons</taxon>
        <taxon>Gunneridae</taxon>
        <taxon>Pentapetalae</taxon>
        <taxon>rosids</taxon>
        <taxon>malvids</taxon>
        <taxon>Brassicales</taxon>
        <taxon>Brassicaceae</taxon>
        <taxon>Brassiceae</taxon>
        <taxon>Brassica</taxon>
    </lineage>
</organism>
<name>A0ABQ7LJ77_BRACM</name>
<evidence type="ECO:0000313" key="1">
    <source>
        <dbReference type="EMBL" id="KAG5386614.1"/>
    </source>
</evidence>
<comment type="caution">
    <text evidence="1">The sequence shown here is derived from an EMBL/GenBank/DDBJ whole genome shotgun (WGS) entry which is preliminary data.</text>
</comment>
<keyword evidence="2" id="KW-1185">Reference proteome</keyword>
<evidence type="ECO:0000313" key="2">
    <source>
        <dbReference type="Proteomes" id="UP000823674"/>
    </source>
</evidence>
<proteinExistence type="predicted"/>
<dbReference type="EMBL" id="JADBGQ010000008">
    <property type="protein sequence ID" value="KAG5386614.1"/>
    <property type="molecule type" value="Genomic_DNA"/>
</dbReference>
<gene>
    <name evidence="1" type="primary">A09g517820.1_BraROA</name>
    <name evidence="1" type="ORF">IGI04_038084</name>
</gene>
<sequence>MNQFLGADDFILRHHQQLAELSDDQRLVLRVDPLLFVQECSETGRGADELNRIGLRFDPIVGDLQEGRVHLHEALGFEVEAEPLAALLEVPEGDGLAWLVKHFFDDASAEIVALVPLDGFVQLRVLLPHHFQARYPSQFVRKWL</sequence>
<protein>
    <submittedName>
        <fullName evidence="1">Uncharacterized protein</fullName>
    </submittedName>
</protein>
<reference evidence="1 2" key="1">
    <citation type="submission" date="2021-03" db="EMBL/GenBank/DDBJ databases">
        <authorList>
            <person name="King G.J."/>
            <person name="Bancroft I."/>
            <person name="Baten A."/>
            <person name="Bloomfield J."/>
            <person name="Borpatragohain P."/>
            <person name="He Z."/>
            <person name="Irish N."/>
            <person name="Irwin J."/>
            <person name="Liu K."/>
            <person name="Mauleon R.P."/>
            <person name="Moore J."/>
            <person name="Morris R."/>
            <person name="Ostergaard L."/>
            <person name="Wang B."/>
            <person name="Wells R."/>
        </authorList>
    </citation>
    <scope>NUCLEOTIDE SEQUENCE [LARGE SCALE GENOMIC DNA]</scope>
    <source>
        <strain evidence="1">R-o-18</strain>
        <tissue evidence="1">Leaf</tissue>
    </source>
</reference>
<accession>A0ABQ7LJ77</accession>
<dbReference type="Proteomes" id="UP000823674">
    <property type="component" value="Chromosome A09"/>
</dbReference>